<keyword evidence="2" id="KW-1185">Reference proteome</keyword>
<accession>A0ABD3KJN4</accession>
<gene>
    <name evidence="1" type="ORF">ACJRO7_020917</name>
</gene>
<evidence type="ECO:0000313" key="1">
    <source>
        <dbReference type="EMBL" id="KAL3739578.1"/>
    </source>
</evidence>
<dbReference type="AlphaFoldDB" id="A0ABD3KJN4"/>
<protein>
    <submittedName>
        <fullName evidence="1">Uncharacterized protein</fullName>
    </submittedName>
</protein>
<dbReference type="Proteomes" id="UP001634007">
    <property type="component" value="Unassembled WGS sequence"/>
</dbReference>
<name>A0ABD3KJN4_EUCGL</name>
<evidence type="ECO:0000313" key="2">
    <source>
        <dbReference type="Proteomes" id="UP001634007"/>
    </source>
</evidence>
<dbReference type="PANTHER" id="PTHR32382:SF5">
    <property type="entry name" value="FASCICLIN-LIKE ARABINOGALACTAN PROTEIN 8"/>
    <property type="match status" value="1"/>
</dbReference>
<organism evidence="1 2">
    <name type="scientific">Eucalyptus globulus</name>
    <name type="common">Tasmanian blue gum</name>
    <dbReference type="NCBI Taxonomy" id="34317"/>
    <lineage>
        <taxon>Eukaryota</taxon>
        <taxon>Viridiplantae</taxon>
        <taxon>Streptophyta</taxon>
        <taxon>Embryophyta</taxon>
        <taxon>Tracheophyta</taxon>
        <taxon>Spermatophyta</taxon>
        <taxon>Magnoliopsida</taxon>
        <taxon>eudicotyledons</taxon>
        <taxon>Gunneridae</taxon>
        <taxon>Pentapetalae</taxon>
        <taxon>rosids</taxon>
        <taxon>malvids</taxon>
        <taxon>Myrtales</taxon>
        <taxon>Myrtaceae</taxon>
        <taxon>Myrtoideae</taxon>
        <taxon>Eucalypteae</taxon>
        <taxon>Eucalyptus</taxon>
    </lineage>
</organism>
<comment type="caution">
    <text evidence="1">The sequence shown here is derived from an EMBL/GenBank/DDBJ whole genome shotgun (WGS) entry which is preliminary data.</text>
</comment>
<dbReference type="InterPro" id="IPR033254">
    <property type="entry name" value="Plant_FLA"/>
</dbReference>
<dbReference type="EMBL" id="JBJKBG010000005">
    <property type="protein sequence ID" value="KAL3739578.1"/>
    <property type="molecule type" value="Genomic_DNA"/>
</dbReference>
<sequence>MLLPLAHRRLPPTTPAARNAPGNTGFVNITDLQGGKVGFDAVTPGSKLDSSYTKSVKQIPYNISVLHISAGLQFPCEFRFSNEECLALAWLKRVSFLLLPSNTSHFPFMTARSLLPFPSS</sequence>
<proteinExistence type="predicted"/>
<reference evidence="1 2" key="1">
    <citation type="submission" date="2024-11" db="EMBL/GenBank/DDBJ databases">
        <title>Chromosome-level genome assembly of Eucalyptus globulus Labill. provides insights into its genome evolution.</title>
        <authorList>
            <person name="Li X."/>
        </authorList>
    </citation>
    <scope>NUCLEOTIDE SEQUENCE [LARGE SCALE GENOMIC DNA]</scope>
    <source>
        <strain evidence="1">CL2024</strain>
        <tissue evidence="1">Fresh tender leaves</tissue>
    </source>
</reference>
<dbReference type="PANTHER" id="PTHR32382">
    <property type="entry name" value="FASCICLIN-LIKE ARABINOGALACTAN PROTEIN"/>
    <property type="match status" value="1"/>
</dbReference>